<sequence>MSKKIVLKVDITAERCKAGAMSTVAKLPGIKSMAVDGDKGTLTVVGDVDVVCLASALRKAKFAVVVVSVGPEEVKKPEPPKPAPVEKKKADDPPKPPCCCNSNFGPGACNCCPRPGPMPPYGMVCYDEQPDGYGCIIM</sequence>
<accession>I1H540</accession>
<organism evidence="3">
    <name type="scientific">Brachypodium distachyon</name>
    <name type="common">Purple false brome</name>
    <name type="synonym">Trachynia distachya</name>
    <dbReference type="NCBI Taxonomy" id="15368"/>
    <lineage>
        <taxon>Eukaryota</taxon>
        <taxon>Viridiplantae</taxon>
        <taxon>Streptophyta</taxon>
        <taxon>Embryophyta</taxon>
        <taxon>Tracheophyta</taxon>
        <taxon>Spermatophyta</taxon>
        <taxon>Magnoliopsida</taxon>
        <taxon>Liliopsida</taxon>
        <taxon>Poales</taxon>
        <taxon>Poaceae</taxon>
        <taxon>BOP clade</taxon>
        <taxon>Pooideae</taxon>
        <taxon>Stipodae</taxon>
        <taxon>Brachypodieae</taxon>
        <taxon>Brachypodium</taxon>
    </lineage>
</organism>
<evidence type="ECO:0000256" key="1">
    <source>
        <dbReference type="SAM" id="MobiDB-lite"/>
    </source>
</evidence>
<dbReference type="AlphaFoldDB" id="I1H540"/>
<evidence type="ECO:0000313" key="4">
    <source>
        <dbReference type="EnsemblPlants" id="KQK21535"/>
    </source>
</evidence>
<protein>
    <recommendedName>
        <fullName evidence="2">HMA domain-containing protein</fullName>
    </recommendedName>
</protein>
<dbReference type="OMA" id="CKAKEAM"/>
<dbReference type="EMBL" id="CM000880">
    <property type="protein sequence ID" value="KQK21535.1"/>
    <property type="molecule type" value="Genomic_DNA"/>
</dbReference>
<evidence type="ECO:0000313" key="3">
    <source>
        <dbReference type="EMBL" id="KQK21535.1"/>
    </source>
</evidence>
<dbReference type="SUPFAM" id="SSF55008">
    <property type="entry name" value="HMA, heavy metal-associated domain"/>
    <property type="match status" value="1"/>
</dbReference>
<dbReference type="Proteomes" id="UP000008810">
    <property type="component" value="Chromosome 1"/>
</dbReference>
<dbReference type="GO" id="GO:0046872">
    <property type="term" value="F:metal ion binding"/>
    <property type="evidence" value="ECO:0007669"/>
    <property type="project" value="InterPro"/>
</dbReference>
<dbReference type="InterPro" id="IPR042885">
    <property type="entry name" value="HIPP47/16"/>
</dbReference>
<reference evidence="3" key="2">
    <citation type="submission" date="2017-06" db="EMBL/GenBank/DDBJ databases">
        <title>WGS assembly of Brachypodium distachyon.</title>
        <authorList>
            <consortium name="The International Brachypodium Initiative"/>
            <person name="Lucas S."/>
            <person name="Harmon-Smith M."/>
            <person name="Lail K."/>
            <person name="Tice H."/>
            <person name="Grimwood J."/>
            <person name="Bruce D."/>
            <person name="Barry K."/>
            <person name="Shu S."/>
            <person name="Lindquist E."/>
            <person name="Wang M."/>
            <person name="Pitluck S."/>
            <person name="Vogel J.P."/>
            <person name="Garvin D.F."/>
            <person name="Mockler T.C."/>
            <person name="Schmutz J."/>
            <person name="Rokhsar D."/>
            <person name="Bevan M.W."/>
        </authorList>
    </citation>
    <scope>NUCLEOTIDE SEQUENCE</scope>
    <source>
        <strain evidence="3">Bd21</strain>
    </source>
</reference>
<dbReference type="HOGENOM" id="CLU_092610_10_0_1"/>
<name>I1H540_BRADI</name>
<feature type="region of interest" description="Disordered" evidence="1">
    <location>
        <begin position="71"/>
        <end position="95"/>
    </location>
</feature>
<dbReference type="Gene3D" id="3.30.70.100">
    <property type="match status" value="1"/>
</dbReference>
<dbReference type="ExpressionAtlas" id="I1H540">
    <property type="expression patterns" value="baseline and differential"/>
</dbReference>
<dbReference type="KEGG" id="bdi:100840181"/>
<dbReference type="InterPro" id="IPR006121">
    <property type="entry name" value="HMA_dom"/>
</dbReference>
<dbReference type="EnsemblPlants" id="KQK21535">
    <property type="protein sequence ID" value="KQK21535"/>
    <property type="gene ID" value="BRADI_1g61390v3"/>
</dbReference>
<proteinExistence type="predicted"/>
<keyword evidence="5" id="KW-1185">Reference proteome</keyword>
<reference evidence="4" key="3">
    <citation type="submission" date="2018-08" db="UniProtKB">
        <authorList>
            <consortium name="EnsemblPlants"/>
        </authorList>
    </citation>
    <scope>IDENTIFICATION</scope>
    <source>
        <strain evidence="4">cv. Bd21</strain>
    </source>
</reference>
<dbReference type="OrthoDB" id="1923658at2759"/>
<dbReference type="PANTHER" id="PTHR46932:SF12">
    <property type="entry name" value="HEAVY METAL-ASSOCIATED ISOPRENYLATED PLANT PROTEIN 47"/>
    <property type="match status" value="1"/>
</dbReference>
<evidence type="ECO:0000313" key="5">
    <source>
        <dbReference type="Proteomes" id="UP000008810"/>
    </source>
</evidence>
<reference evidence="3 4" key="1">
    <citation type="journal article" date="2010" name="Nature">
        <title>Genome sequencing and analysis of the model grass Brachypodium distachyon.</title>
        <authorList>
            <consortium name="International Brachypodium Initiative"/>
        </authorList>
    </citation>
    <scope>NUCLEOTIDE SEQUENCE [LARGE SCALE GENOMIC DNA]</scope>
    <source>
        <strain evidence="3">Bd21</strain>
        <strain evidence="4">cv. Bd21</strain>
    </source>
</reference>
<feature type="domain" description="HMA" evidence="2">
    <location>
        <begin position="2"/>
        <end position="68"/>
    </location>
</feature>
<dbReference type="STRING" id="15368.I1H540"/>
<dbReference type="Gramene" id="KQK21535">
    <property type="protein sequence ID" value="KQK21535"/>
    <property type="gene ID" value="BRADI_1g61390v3"/>
</dbReference>
<dbReference type="PROSITE" id="PS50846">
    <property type="entry name" value="HMA_2"/>
    <property type="match status" value="1"/>
</dbReference>
<dbReference type="GeneID" id="100840181"/>
<dbReference type="RefSeq" id="XP_003561598.1">
    <property type="nucleotide sequence ID" value="XM_003561550.4"/>
</dbReference>
<dbReference type="eggNOG" id="KOG1603">
    <property type="taxonomic scope" value="Eukaryota"/>
</dbReference>
<evidence type="ECO:0000259" key="2">
    <source>
        <dbReference type="PROSITE" id="PS50846"/>
    </source>
</evidence>
<dbReference type="Pfam" id="PF00403">
    <property type="entry name" value="HMA"/>
    <property type="match status" value="1"/>
</dbReference>
<feature type="compositionally biased region" description="Basic and acidic residues" evidence="1">
    <location>
        <begin position="72"/>
        <end position="94"/>
    </location>
</feature>
<dbReference type="PANTHER" id="PTHR46932">
    <property type="entry name" value="HEAVY METAL-ASSOCIATED ISOPRENYLATED PLANT PROTEIN 47"/>
    <property type="match status" value="1"/>
</dbReference>
<gene>
    <name evidence="4" type="primary">LOC100840181</name>
    <name evidence="3" type="ORF">BRADI_1g61390v3</name>
</gene>
<dbReference type="InterPro" id="IPR036163">
    <property type="entry name" value="HMA_dom_sf"/>
</dbReference>